<dbReference type="eggNOG" id="COG0476">
    <property type="taxonomic scope" value="Bacteria"/>
</dbReference>
<dbReference type="GO" id="GO:0016779">
    <property type="term" value="F:nucleotidyltransferase activity"/>
    <property type="evidence" value="ECO:0000318"/>
    <property type="project" value="GO_Central"/>
</dbReference>
<evidence type="ECO:0000313" key="3">
    <source>
        <dbReference type="Proteomes" id="UP000000577"/>
    </source>
</evidence>
<organism evidence="2 3">
    <name type="scientific">Geobacter sulfurreducens (strain ATCC 51573 / DSM 12127 / PCA)</name>
    <dbReference type="NCBI Taxonomy" id="243231"/>
    <lineage>
        <taxon>Bacteria</taxon>
        <taxon>Pseudomonadati</taxon>
        <taxon>Thermodesulfobacteriota</taxon>
        <taxon>Desulfuromonadia</taxon>
        <taxon>Geobacterales</taxon>
        <taxon>Geobacteraceae</taxon>
        <taxon>Geobacter</taxon>
    </lineage>
</organism>
<dbReference type="KEGG" id="gsu:GSU0907"/>
<dbReference type="Pfam" id="PF00899">
    <property type="entry name" value="ThiF"/>
    <property type="match status" value="1"/>
</dbReference>
<dbReference type="PANTHER" id="PTHR10953">
    <property type="entry name" value="UBIQUITIN-ACTIVATING ENZYME E1"/>
    <property type="match status" value="1"/>
</dbReference>
<gene>
    <name evidence="2" type="ordered locus">GSU0907</name>
</gene>
<dbReference type="EMBL" id="AE017180">
    <property type="protein sequence ID" value="AAR34234.1"/>
    <property type="molecule type" value="Genomic_DNA"/>
</dbReference>
<dbReference type="STRING" id="243231.GSU0907"/>
<sequence length="223" mass="23450">MTGGERYSRQVLVWGEENQRMLERSAILIAGVGGLGATVAQLMARAGVGMLYLADHGVVDWPDLNRQLLYDEGDVGQKKVTAAARKIMAINGAVQAIPLDVRIDGAFTPPAGINCVADCLDSFSGRFALFNSLADGTILIHGAIQGDHGQVLTLVKGVSRPIDEIFAGSRQPAGPIPVTPAGPAVIAGYMAHELTRAIRGGPGLADRVLVVDLTDYSCSFLDV</sequence>
<evidence type="ECO:0000259" key="1">
    <source>
        <dbReference type="Pfam" id="PF00899"/>
    </source>
</evidence>
<evidence type="ECO:0000313" key="2">
    <source>
        <dbReference type="EMBL" id="AAR34234.1"/>
    </source>
</evidence>
<dbReference type="GO" id="GO:0008641">
    <property type="term" value="F:ubiquitin-like modifier activating enzyme activity"/>
    <property type="evidence" value="ECO:0007669"/>
    <property type="project" value="InterPro"/>
</dbReference>
<reference evidence="2 3" key="1">
    <citation type="journal article" date="2003" name="Science">
        <title>Genome of Geobacter sulfurreducens: metal reduction in subsurface environments.</title>
        <authorList>
            <person name="Methe B.A."/>
            <person name="Nelson K.E."/>
            <person name="Eisen J.A."/>
            <person name="Paulsen I.T."/>
            <person name="Nelson W."/>
            <person name="Heidelberg J.F."/>
            <person name="Wu D."/>
            <person name="Wu M."/>
            <person name="Ward N."/>
            <person name="Beanan M.J."/>
            <person name="Dodson R.J."/>
            <person name="Madupu R."/>
            <person name="Brinkac L.M."/>
            <person name="Daugherty S.C."/>
            <person name="DeBoy R.T."/>
            <person name="Durkin A.S."/>
            <person name="Gwinn M."/>
            <person name="Kolonay J.F."/>
            <person name="Sullivan S.A."/>
            <person name="Haft D.H."/>
            <person name="Selengut J."/>
            <person name="Davidsen T.M."/>
            <person name="Zafar N."/>
            <person name="White O."/>
            <person name="Tran B."/>
            <person name="Romero C."/>
            <person name="Forberger H.A."/>
            <person name="Weidman J."/>
            <person name="Khouri H."/>
            <person name="Feldblyum T.V."/>
            <person name="Utterback T.R."/>
            <person name="Van Aken S.E."/>
            <person name="Lovley D.R."/>
            <person name="Fraser C.M."/>
        </authorList>
    </citation>
    <scope>NUCLEOTIDE SEQUENCE [LARGE SCALE GENOMIC DNA]</scope>
    <source>
        <strain evidence="3">ATCC 51573 / DSM 12127 / PCA</strain>
    </source>
</reference>
<dbReference type="RefSeq" id="WP_010941575.1">
    <property type="nucleotide sequence ID" value="NC_002939.5"/>
</dbReference>
<dbReference type="PANTHER" id="PTHR10953:SF102">
    <property type="entry name" value="ADENYLYLTRANSFERASE AND SULFURTRANSFERASE MOCS3"/>
    <property type="match status" value="1"/>
</dbReference>
<dbReference type="InterPro" id="IPR045886">
    <property type="entry name" value="ThiF/MoeB/HesA"/>
</dbReference>
<dbReference type="HOGENOM" id="CLU_013325_10_4_7"/>
<dbReference type="GO" id="GO:0004792">
    <property type="term" value="F:thiosulfate-cyanide sulfurtransferase activity"/>
    <property type="evidence" value="ECO:0000318"/>
    <property type="project" value="GO_Central"/>
</dbReference>
<dbReference type="GO" id="GO:0008146">
    <property type="term" value="F:sulfotransferase activity"/>
    <property type="evidence" value="ECO:0000318"/>
    <property type="project" value="GO_Central"/>
</dbReference>
<dbReference type="OrthoDB" id="9804286at2"/>
<dbReference type="EnsemblBacteria" id="AAR34234">
    <property type="protein sequence ID" value="AAR34234"/>
    <property type="gene ID" value="GSU0907"/>
</dbReference>
<dbReference type="GO" id="GO:0005829">
    <property type="term" value="C:cytosol"/>
    <property type="evidence" value="ECO:0000318"/>
    <property type="project" value="GO_Central"/>
</dbReference>
<dbReference type="Proteomes" id="UP000000577">
    <property type="component" value="Chromosome"/>
</dbReference>
<dbReference type="GO" id="GO:0005737">
    <property type="term" value="C:cytoplasm"/>
    <property type="evidence" value="ECO:0000318"/>
    <property type="project" value="GO_Central"/>
</dbReference>
<dbReference type="InParanoid" id="Q74EQ5"/>
<feature type="domain" description="THIF-type NAD/FAD binding fold" evidence="1">
    <location>
        <begin position="7"/>
        <end position="215"/>
    </location>
</feature>
<dbReference type="InterPro" id="IPR000594">
    <property type="entry name" value="ThiF_NAD_FAD-bd"/>
</dbReference>
<dbReference type="PATRIC" id="fig|243231.5.peg.910"/>
<dbReference type="CDD" id="cd00757">
    <property type="entry name" value="ThiF_MoeB_HesA_family"/>
    <property type="match status" value="1"/>
</dbReference>
<dbReference type="InterPro" id="IPR035985">
    <property type="entry name" value="Ubiquitin-activating_enz"/>
</dbReference>
<dbReference type="SUPFAM" id="SSF69572">
    <property type="entry name" value="Activating enzymes of the ubiquitin-like proteins"/>
    <property type="match status" value="1"/>
</dbReference>
<protein>
    <submittedName>
        <fullName evidence="2">ThiF family protein</fullName>
    </submittedName>
</protein>
<dbReference type="AlphaFoldDB" id="Q74EQ5"/>
<dbReference type="Gene3D" id="3.40.50.720">
    <property type="entry name" value="NAD(P)-binding Rossmann-like Domain"/>
    <property type="match status" value="1"/>
</dbReference>
<reference evidence="2 3" key="2">
    <citation type="journal article" date="2012" name="BMC Genomics">
        <title>Comparative genomic analysis of Geobacter sulfurreducens KN400, a strain with enhanced capacity for extracellular electron transfer and electricity production.</title>
        <authorList>
            <person name="Butler J.E."/>
            <person name="Young N.D."/>
            <person name="Aklujkar M."/>
            <person name="Lovley D.R."/>
        </authorList>
    </citation>
    <scope>NUCLEOTIDE SEQUENCE [LARGE SCALE GENOMIC DNA]</scope>
    <source>
        <strain evidence="3">ATCC 51573 / DSM 12127 / PCA</strain>
    </source>
</reference>
<proteinExistence type="predicted"/>
<accession>Q74EQ5</accession>
<name>Q74EQ5_GEOSL</name>
<dbReference type="SMR" id="Q74EQ5"/>
<keyword evidence="3" id="KW-1185">Reference proteome</keyword>